<sequence>MALTTLDTRAPSGAWVRVQWADGSSLADRIAGVRFVGGNYGRGFQIGTRGNHEFATTYFVAASVKKRLVVGNREVVISEADDGSSTIVSLLGKHHELMTVFSGPAPTDVNLTGLFSVLDIDDQPEGMRVVPKKSTLLSVASEHVLATVENRGSVNVPSLDQGRDLLPKARGAKTASGEVWRSRLPGVEATATGVENFAFTMGFSKAVAEVHLDALEDVPDSELLGWLDGINVEWSGR</sequence>
<evidence type="ECO:0008006" key="2">
    <source>
        <dbReference type="Google" id="ProtNLM"/>
    </source>
</evidence>
<organism evidence="1">
    <name type="scientific">Actinoplanes campanulatus</name>
    <dbReference type="NCBI Taxonomy" id="113559"/>
    <lineage>
        <taxon>Bacteria</taxon>
        <taxon>Bacillati</taxon>
        <taxon>Actinomycetota</taxon>
        <taxon>Actinomycetes</taxon>
        <taxon>Micromonosporales</taxon>
        <taxon>Micromonosporaceae</taxon>
        <taxon>Actinoplanes</taxon>
    </lineage>
</organism>
<proteinExistence type="predicted"/>
<evidence type="ECO:0000313" key="1">
    <source>
        <dbReference type="EMBL" id="GID43975.1"/>
    </source>
</evidence>
<dbReference type="RefSeq" id="WP_204294609.1">
    <property type="nucleotide sequence ID" value="NZ_BOMF01000019.1"/>
</dbReference>
<reference evidence="1" key="1">
    <citation type="submission" date="2021-01" db="EMBL/GenBank/DDBJ databases">
        <title>Whole genome shotgun sequence of Actinoplanes capillaceus NBRC 16408.</title>
        <authorList>
            <person name="Komaki H."/>
            <person name="Tamura T."/>
        </authorList>
    </citation>
    <scope>NUCLEOTIDE SEQUENCE [LARGE SCALE GENOMIC DNA]</scope>
    <source>
        <strain evidence="1">NBRC 16408</strain>
    </source>
</reference>
<accession>A0ABQ3WDQ9</accession>
<name>A0ABQ3WDQ9_9ACTN</name>
<protein>
    <recommendedName>
        <fullName evidence="2">Aminomethyltransferase folate-binding domain-containing protein</fullName>
    </recommendedName>
</protein>
<dbReference type="EMBL" id="BOMF01000019">
    <property type="protein sequence ID" value="GID43975.1"/>
    <property type="molecule type" value="Genomic_DNA"/>
</dbReference>
<gene>
    <name evidence="1" type="ORF">Aca07nite_12500</name>
</gene>
<comment type="caution">
    <text evidence="1">The sequence shown here is derived from an EMBL/GenBank/DDBJ whole genome shotgun (WGS) entry which is preliminary data.</text>
</comment>